<dbReference type="InterPro" id="IPR001453">
    <property type="entry name" value="MoaB/Mog_dom"/>
</dbReference>
<dbReference type="InterPro" id="IPR036425">
    <property type="entry name" value="MoaB/Mog-like_dom_sf"/>
</dbReference>
<evidence type="ECO:0000259" key="3">
    <source>
        <dbReference type="SMART" id="SM00852"/>
    </source>
</evidence>
<dbReference type="UniPathway" id="UPA00344"/>
<dbReference type="InterPro" id="IPR038987">
    <property type="entry name" value="MoeA-like"/>
</dbReference>
<evidence type="ECO:0000256" key="1">
    <source>
        <dbReference type="ARBA" id="ARBA00005046"/>
    </source>
</evidence>
<organism evidence="4">
    <name type="scientific">hydrocarbon metagenome</name>
    <dbReference type="NCBI Taxonomy" id="938273"/>
    <lineage>
        <taxon>unclassified sequences</taxon>
        <taxon>metagenomes</taxon>
        <taxon>ecological metagenomes</taxon>
    </lineage>
</organism>
<comment type="pathway">
    <text evidence="1">Cofactor biosynthesis; molybdopterin biosynthesis.</text>
</comment>
<dbReference type="SUPFAM" id="SSF53218">
    <property type="entry name" value="Molybdenum cofactor biosynthesis proteins"/>
    <property type="match status" value="1"/>
</dbReference>
<dbReference type="Pfam" id="PF00994">
    <property type="entry name" value="MoCF_biosynth"/>
    <property type="match status" value="1"/>
</dbReference>
<sequence>MSYFLTTVPVEVAVSSARSIGVLMPAEEVPLATAHGRILAADIAADIDIPGFNRSSVDGYAVRSRDTIGASESLPALLHLAGMVAMGGGASDSLQPDSCIYVPTGGALPQGADALVMVEYTETIGDDVLIRRPVAQGENVVLRGEDFSAGSPALFSGTRLSAREAGALAAMGRGTVPVYRKPRVGVISTGNELVPVGDIPAGSQVRDINSWMCGAFLESQGCIPDFYGICRDDREALRSMLIAALHHCDAVLISGGSSKDDRDMTADLIRESGEVLHHGIALSPGKPTIIGRVARKPVIGLPGHPASAYVVLLVIVQPLLTVMTGERERRPATMRALLAENIPSARGRDEYVRVRLEGTTARPEFGKSGLINTLVRSDGLVLVPSGTEGFEEGEEVEVILW</sequence>
<dbReference type="NCBIfam" id="NF045515">
    <property type="entry name" value="Glp_gephyrin"/>
    <property type="match status" value="1"/>
</dbReference>
<dbReference type="GO" id="GO:0006777">
    <property type="term" value="P:Mo-molybdopterin cofactor biosynthetic process"/>
    <property type="evidence" value="ECO:0007669"/>
    <property type="project" value="UniProtKB-KW"/>
</dbReference>
<dbReference type="SUPFAM" id="SSF63882">
    <property type="entry name" value="MoeA N-terminal region -like"/>
    <property type="match status" value="1"/>
</dbReference>
<dbReference type="Pfam" id="PF03453">
    <property type="entry name" value="MoeA_N"/>
    <property type="match status" value="1"/>
</dbReference>
<dbReference type="Gene3D" id="3.90.105.10">
    <property type="entry name" value="Molybdopterin biosynthesis moea protein, domain 2"/>
    <property type="match status" value="1"/>
</dbReference>
<dbReference type="PANTHER" id="PTHR10192">
    <property type="entry name" value="MOLYBDOPTERIN BIOSYNTHESIS PROTEIN"/>
    <property type="match status" value="1"/>
</dbReference>
<protein>
    <submittedName>
        <fullName evidence="4">Molybdopterin biosynthesis protein moea</fullName>
    </submittedName>
</protein>
<dbReference type="NCBIfam" id="TIGR00177">
    <property type="entry name" value="molyb_syn"/>
    <property type="match status" value="1"/>
</dbReference>
<dbReference type="InterPro" id="IPR036688">
    <property type="entry name" value="MoeA_C_domain_IV_sf"/>
</dbReference>
<dbReference type="InterPro" id="IPR005111">
    <property type="entry name" value="MoeA_C_domain_IV"/>
</dbReference>
<dbReference type="Gene3D" id="3.40.980.10">
    <property type="entry name" value="MoaB/Mog-like domain"/>
    <property type="match status" value="1"/>
</dbReference>
<proteinExistence type="predicted"/>
<comment type="caution">
    <text evidence="4">The sequence shown here is derived from an EMBL/GenBank/DDBJ whole genome shotgun (WGS) entry which is preliminary data.</text>
</comment>
<dbReference type="InterPro" id="IPR005110">
    <property type="entry name" value="MoeA_linker/N"/>
</dbReference>
<dbReference type="SUPFAM" id="SSF63867">
    <property type="entry name" value="MoeA C-terminal domain-like"/>
    <property type="match status" value="1"/>
</dbReference>
<reference evidence="4" key="1">
    <citation type="journal article" date="2015" name="Proc. Natl. Acad. Sci. U.S.A.">
        <title>Networks of energetic and metabolic interactions define dynamics in microbial communities.</title>
        <authorList>
            <person name="Embree M."/>
            <person name="Liu J.K."/>
            <person name="Al-Bassam M.M."/>
            <person name="Zengler K."/>
        </authorList>
    </citation>
    <scope>NUCLEOTIDE SEQUENCE</scope>
</reference>
<dbReference type="Gene3D" id="2.40.340.10">
    <property type="entry name" value="MoeA, C-terminal, domain IV"/>
    <property type="match status" value="1"/>
</dbReference>
<dbReference type="CDD" id="cd00887">
    <property type="entry name" value="MoeA"/>
    <property type="match status" value="1"/>
</dbReference>
<feature type="domain" description="MoaB/Mog" evidence="3">
    <location>
        <begin position="185"/>
        <end position="322"/>
    </location>
</feature>
<dbReference type="Pfam" id="PF03454">
    <property type="entry name" value="MoeA_C"/>
    <property type="match status" value="1"/>
</dbReference>
<evidence type="ECO:0000313" key="4">
    <source>
        <dbReference type="EMBL" id="KUG05762.1"/>
    </source>
</evidence>
<dbReference type="Gene3D" id="2.170.190.11">
    <property type="entry name" value="Molybdopterin biosynthesis moea protein, domain 3"/>
    <property type="match status" value="1"/>
</dbReference>
<dbReference type="PANTHER" id="PTHR10192:SF5">
    <property type="entry name" value="GEPHYRIN"/>
    <property type="match status" value="1"/>
</dbReference>
<dbReference type="EMBL" id="LNQE01001768">
    <property type="protein sequence ID" value="KUG05762.1"/>
    <property type="molecule type" value="Genomic_DNA"/>
</dbReference>
<name>A0A0W8EAS6_9ZZZZ</name>
<dbReference type="SMART" id="SM00852">
    <property type="entry name" value="MoCF_biosynth"/>
    <property type="match status" value="1"/>
</dbReference>
<dbReference type="InterPro" id="IPR036135">
    <property type="entry name" value="MoeA_linker/N_sf"/>
</dbReference>
<dbReference type="AlphaFoldDB" id="A0A0W8EAS6"/>
<accession>A0A0W8EAS6</accession>
<keyword evidence="2" id="KW-0501">Molybdenum cofactor biosynthesis</keyword>
<evidence type="ECO:0000256" key="2">
    <source>
        <dbReference type="ARBA" id="ARBA00023150"/>
    </source>
</evidence>
<dbReference type="GO" id="GO:0061599">
    <property type="term" value="F:molybdopterin molybdotransferase activity"/>
    <property type="evidence" value="ECO:0007669"/>
    <property type="project" value="TreeGrafter"/>
</dbReference>
<gene>
    <name evidence="4" type="ORF">ASZ90_016802</name>
</gene>
<dbReference type="GO" id="GO:0005829">
    <property type="term" value="C:cytosol"/>
    <property type="evidence" value="ECO:0007669"/>
    <property type="project" value="TreeGrafter"/>
</dbReference>